<dbReference type="RefSeq" id="WP_024996422.1">
    <property type="nucleotide sequence ID" value="NZ_ATZI01000007.1"/>
</dbReference>
<accession>A0A069D8K4</accession>
<dbReference type="STRING" id="1121097.GCA_000428125_01978"/>
<dbReference type="eggNOG" id="ENOG5033RRW">
    <property type="taxonomic scope" value="Bacteria"/>
</dbReference>
<dbReference type="OrthoDB" id="1041989at2"/>
<evidence type="ECO:0000313" key="1">
    <source>
        <dbReference type="EMBL" id="GAK36544.1"/>
    </source>
</evidence>
<name>A0A069D8K4_9BACE</name>
<dbReference type="Proteomes" id="UP000027601">
    <property type="component" value="Unassembled WGS sequence"/>
</dbReference>
<sequence length="547" mass="59038">MSIALLPDIGNLDPNSLCYAIYSQLYHNFFNAQDKKSPENPYGIEEGDNTSLRLRNTAYGFAEAIAGAVAGEGDGTDGGVLLGYLKKTGGDMTGTLRANYGFEAGMGNVRLLETYREIADDGVTPVYGLQVYGDIRIGGSNLYIGGKQLLRYTPSDGTAYLENSLLSFGSSTLLSRGEMVFGESKAKGVVISGTAVYVQGKEVYHAGNANLSTVRWSMKDAAVEGELKVKGKTTLSDELSAIYGVKLGFAGKEILSVVADGALLEGFLNIATNCGVKIGSSPVLIRANETDVALSCDYGNLLLGSERTQKIKLFAGLWDIDGDNMLITKYGGAYFPDSLRVAHNYGADLLSTYRVSDGDEGVILHKKLRFAFADGVSLSGNRRELIFSKQSHQATMGFRESSSVYQLPESGSISLYIDTNSDFITFDKPVESKKHLGIDGSFTRLTDKHLYFSSEHYLMSATDGIKHFGNAYFIDSLGSERFSSGFAGYGWAVLKNLTTGSSAATFDELTIRKKMRIYELEVQKNSATNGSLWVSDSCSGDSVVKVS</sequence>
<proteinExistence type="predicted"/>
<comment type="caution">
    <text evidence="1">The sequence shown here is derived from an EMBL/GenBank/DDBJ whole genome shotgun (WGS) entry which is preliminary data.</text>
</comment>
<dbReference type="EMBL" id="BAJS01000008">
    <property type="protein sequence ID" value="GAK36544.1"/>
    <property type="molecule type" value="Genomic_DNA"/>
</dbReference>
<reference evidence="1 2" key="1">
    <citation type="journal article" date="2015" name="Microbes Environ.">
        <title>Distribution and evolution of nitrogen fixation genes in the phylum bacteroidetes.</title>
        <authorList>
            <person name="Inoue J."/>
            <person name="Oshima K."/>
            <person name="Suda W."/>
            <person name="Sakamoto M."/>
            <person name="Iino T."/>
            <person name="Noda S."/>
            <person name="Hongoh Y."/>
            <person name="Hattori M."/>
            <person name="Ohkuma M."/>
        </authorList>
    </citation>
    <scope>NUCLEOTIDE SEQUENCE [LARGE SCALE GENOMIC DNA]</scope>
    <source>
        <strain evidence="1 2">JCM 15093</strain>
    </source>
</reference>
<organism evidence="1 2">
    <name type="scientific">Bacteroides graminisolvens DSM 19988 = JCM 15093</name>
    <dbReference type="NCBI Taxonomy" id="1121097"/>
    <lineage>
        <taxon>Bacteria</taxon>
        <taxon>Pseudomonadati</taxon>
        <taxon>Bacteroidota</taxon>
        <taxon>Bacteroidia</taxon>
        <taxon>Bacteroidales</taxon>
        <taxon>Bacteroidaceae</taxon>
        <taxon>Bacteroides</taxon>
    </lineage>
</organism>
<protein>
    <submittedName>
        <fullName evidence="1">Uncharacterized protein</fullName>
    </submittedName>
</protein>
<dbReference type="AlphaFoldDB" id="A0A069D8K4"/>
<keyword evidence="2" id="KW-1185">Reference proteome</keyword>
<gene>
    <name evidence="1" type="ORF">JCM15093_1714</name>
</gene>
<evidence type="ECO:0000313" key="2">
    <source>
        <dbReference type="Proteomes" id="UP000027601"/>
    </source>
</evidence>